<evidence type="ECO:0000256" key="4">
    <source>
        <dbReference type="ARBA" id="ARBA00023128"/>
    </source>
</evidence>
<protein>
    <recommendedName>
        <fullName evidence="6">Small ribosomal subunit protein uS14m</fullName>
    </recommendedName>
    <alternativeName>
        <fullName evidence="7">Ribosomal protein S14, mitochondrial</fullName>
    </alternativeName>
</protein>
<dbReference type="GO" id="GO:0003735">
    <property type="term" value="F:structural constituent of ribosome"/>
    <property type="evidence" value="ECO:0007669"/>
    <property type="project" value="InterPro"/>
</dbReference>
<evidence type="ECO:0000256" key="2">
    <source>
        <dbReference type="ARBA" id="ARBA00009083"/>
    </source>
</evidence>
<organism evidence="8">
    <name type="scientific">Chlorella vulgaris</name>
    <name type="common">Green alga</name>
    <dbReference type="NCBI Taxonomy" id="3077"/>
    <lineage>
        <taxon>Eukaryota</taxon>
        <taxon>Viridiplantae</taxon>
        <taxon>Chlorophyta</taxon>
        <taxon>core chlorophytes</taxon>
        <taxon>Trebouxiophyceae</taxon>
        <taxon>Chlorellales</taxon>
        <taxon>Chlorellaceae</taxon>
        <taxon>Chlorella clade</taxon>
        <taxon>Chlorella</taxon>
    </lineage>
</organism>
<dbReference type="EMBL" id="MK948103">
    <property type="protein sequence ID" value="QGN75152.1"/>
    <property type="molecule type" value="Genomic_DNA"/>
</dbReference>
<keyword evidence="5" id="KW-0687">Ribonucleoprotein</keyword>
<dbReference type="PANTHER" id="PTHR19836">
    <property type="entry name" value="30S RIBOSOMAL PROTEIN S14"/>
    <property type="match status" value="1"/>
</dbReference>
<reference evidence="8" key="1">
    <citation type="submission" date="2019-05" db="EMBL/GenBank/DDBJ databases">
        <title>Chlorella vulgaris UTEX259 complete mitochondrial genome.</title>
        <authorList>
            <person name="Wang Y."/>
            <person name="Xu X."/>
        </authorList>
    </citation>
    <scope>NUCLEOTIDE SEQUENCE</scope>
    <source>
        <strain evidence="8">UTEX259</strain>
    </source>
</reference>
<name>A0A650AP35_CHLVU</name>
<dbReference type="InterPro" id="IPR001209">
    <property type="entry name" value="Ribosomal_uS14"/>
</dbReference>
<accession>A0A650AP35</accession>
<dbReference type="GO" id="GO:0005739">
    <property type="term" value="C:mitochondrion"/>
    <property type="evidence" value="ECO:0007669"/>
    <property type="project" value="UniProtKB-SubCell"/>
</dbReference>
<geneLocation type="mitochondrion" evidence="8"/>
<dbReference type="AlphaFoldDB" id="A0A650AP35"/>
<dbReference type="SUPFAM" id="SSF57716">
    <property type="entry name" value="Glucocorticoid receptor-like (DNA-binding domain)"/>
    <property type="match status" value="1"/>
</dbReference>
<evidence type="ECO:0000256" key="3">
    <source>
        <dbReference type="ARBA" id="ARBA00022980"/>
    </source>
</evidence>
<dbReference type="NCBIfam" id="NF006477">
    <property type="entry name" value="PRK08881.1"/>
    <property type="match status" value="1"/>
</dbReference>
<comment type="subcellular location">
    <subcellularLocation>
        <location evidence="1">Mitochondrion</location>
    </subcellularLocation>
</comment>
<evidence type="ECO:0000256" key="7">
    <source>
        <dbReference type="ARBA" id="ARBA00042804"/>
    </source>
</evidence>
<evidence type="ECO:0000256" key="6">
    <source>
        <dbReference type="ARBA" id="ARBA00040774"/>
    </source>
</evidence>
<dbReference type="Gene3D" id="1.10.287.1480">
    <property type="match status" value="1"/>
</dbReference>
<sequence>MTNLIERDKKKRILVSNYELKRLELLSLIHDLTVPKDVRYKSINLLNKFSRNTSKTRVKNRCVLTGRGHSVLRFCGLSRIKFRELASQGRLMGITKASW</sequence>
<evidence type="ECO:0000256" key="1">
    <source>
        <dbReference type="ARBA" id="ARBA00004173"/>
    </source>
</evidence>
<dbReference type="GO" id="GO:0006412">
    <property type="term" value="P:translation"/>
    <property type="evidence" value="ECO:0007669"/>
    <property type="project" value="InterPro"/>
</dbReference>
<evidence type="ECO:0000313" key="8">
    <source>
        <dbReference type="EMBL" id="QGN75152.1"/>
    </source>
</evidence>
<comment type="similarity">
    <text evidence="2">Belongs to the universal ribosomal protein uS14 family.</text>
</comment>
<keyword evidence="3 8" id="KW-0689">Ribosomal protein</keyword>
<gene>
    <name evidence="8" type="primary">rps14</name>
</gene>
<dbReference type="FunFam" id="1.10.287.1480:FF:000001">
    <property type="entry name" value="30S ribosomal protein S14"/>
    <property type="match status" value="1"/>
</dbReference>
<dbReference type="GO" id="GO:0015935">
    <property type="term" value="C:small ribosomal subunit"/>
    <property type="evidence" value="ECO:0007669"/>
    <property type="project" value="TreeGrafter"/>
</dbReference>
<dbReference type="Pfam" id="PF00253">
    <property type="entry name" value="Ribosomal_S14"/>
    <property type="match status" value="1"/>
</dbReference>
<evidence type="ECO:0000256" key="5">
    <source>
        <dbReference type="ARBA" id="ARBA00023274"/>
    </source>
</evidence>
<keyword evidence="4 8" id="KW-0496">Mitochondrion</keyword>
<dbReference type="PANTHER" id="PTHR19836:SF30">
    <property type="entry name" value="RIBOSOMAL PROTEIN S14"/>
    <property type="match status" value="1"/>
</dbReference>
<proteinExistence type="inferred from homology"/>